<comment type="caution">
    <text evidence="2">The sequence shown here is derived from an EMBL/GenBank/DDBJ whole genome shotgun (WGS) entry which is preliminary data.</text>
</comment>
<gene>
    <name evidence="2" type="ORF">BLA29_013678</name>
</gene>
<evidence type="ECO:0000313" key="2">
    <source>
        <dbReference type="EMBL" id="OTF78057.1"/>
    </source>
</evidence>
<keyword evidence="3" id="KW-1185">Reference proteome</keyword>
<organism evidence="2 3">
    <name type="scientific">Euroglyphus maynei</name>
    <name type="common">Mayne's house dust mite</name>
    <dbReference type="NCBI Taxonomy" id="6958"/>
    <lineage>
        <taxon>Eukaryota</taxon>
        <taxon>Metazoa</taxon>
        <taxon>Ecdysozoa</taxon>
        <taxon>Arthropoda</taxon>
        <taxon>Chelicerata</taxon>
        <taxon>Arachnida</taxon>
        <taxon>Acari</taxon>
        <taxon>Acariformes</taxon>
        <taxon>Sarcoptiformes</taxon>
        <taxon>Astigmata</taxon>
        <taxon>Psoroptidia</taxon>
        <taxon>Analgoidea</taxon>
        <taxon>Pyroglyphidae</taxon>
        <taxon>Pyroglyphinae</taxon>
        <taxon>Euroglyphus</taxon>
    </lineage>
</organism>
<dbReference type="AlphaFoldDB" id="A0A1Y3BCY6"/>
<name>A0A1Y3BCY6_EURMA</name>
<accession>A0A1Y3BCY6</accession>
<proteinExistence type="predicted"/>
<evidence type="ECO:0000256" key="1">
    <source>
        <dbReference type="SAM" id="MobiDB-lite"/>
    </source>
</evidence>
<protein>
    <submittedName>
        <fullName evidence="2">Uncharacterized protein</fullName>
    </submittedName>
</protein>
<dbReference type="EMBL" id="MUJZ01029719">
    <property type="protein sequence ID" value="OTF78057.1"/>
    <property type="molecule type" value="Genomic_DNA"/>
</dbReference>
<feature type="region of interest" description="Disordered" evidence="1">
    <location>
        <begin position="1"/>
        <end position="25"/>
    </location>
</feature>
<sequence>MTSRISSQPLNDNTSNRANIPLPSESKLKRRGLALYS</sequence>
<evidence type="ECO:0000313" key="3">
    <source>
        <dbReference type="Proteomes" id="UP000194236"/>
    </source>
</evidence>
<feature type="compositionally biased region" description="Polar residues" evidence="1">
    <location>
        <begin position="1"/>
        <end position="18"/>
    </location>
</feature>
<dbReference type="Proteomes" id="UP000194236">
    <property type="component" value="Unassembled WGS sequence"/>
</dbReference>
<reference evidence="2 3" key="1">
    <citation type="submission" date="2017-03" db="EMBL/GenBank/DDBJ databases">
        <title>Genome Survey of Euroglyphus maynei.</title>
        <authorList>
            <person name="Arlian L.G."/>
            <person name="Morgan M.S."/>
            <person name="Rider S.D."/>
        </authorList>
    </citation>
    <scope>NUCLEOTIDE SEQUENCE [LARGE SCALE GENOMIC DNA]</scope>
    <source>
        <strain evidence="2">Arlian Lab</strain>
        <tissue evidence="2">Whole body</tissue>
    </source>
</reference>